<proteinExistence type="predicted"/>
<gene>
    <name evidence="1" type="ORF">B0H17DRAFT_1331099</name>
</gene>
<dbReference type="EMBL" id="JARKIE010000058">
    <property type="protein sequence ID" value="KAJ7691441.1"/>
    <property type="molecule type" value="Genomic_DNA"/>
</dbReference>
<evidence type="ECO:0000313" key="2">
    <source>
        <dbReference type="Proteomes" id="UP001221757"/>
    </source>
</evidence>
<reference evidence="1" key="1">
    <citation type="submission" date="2023-03" db="EMBL/GenBank/DDBJ databases">
        <title>Massive genome expansion in bonnet fungi (Mycena s.s.) driven by repeated elements and novel gene families across ecological guilds.</title>
        <authorList>
            <consortium name="Lawrence Berkeley National Laboratory"/>
            <person name="Harder C.B."/>
            <person name="Miyauchi S."/>
            <person name="Viragh M."/>
            <person name="Kuo A."/>
            <person name="Thoen E."/>
            <person name="Andreopoulos B."/>
            <person name="Lu D."/>
            <person name="Skrede I."/>
            <person name="Drula E."/>
            <person name="Henrissat B."/>
            <person name="Morin E."/>
            <person name="Kohler A."/>
            <person name="Barry K."/>
            <person name="LaButti K."/>
            <person name="Morin E."/>
            <person name="Salamov A."/>
            <person name="Lipzen A."/>
            <person name="Mereny Z."/>
            <person name="Hegedus B."/>
            <person name="Baldrian P."/>
            <person name="Stursova M."/>
            <person name="Weitz H."/>
            <person name="Taylor A."/>
            <person name="Grigoriev I.V."/>
            <person name="Nagy L.G."/>
            <person name="Martin F."/>
            <person name="Kauserud H."/>
        </authorList>
    </citation>
    <scope>NUCLEOTIDE SEQUENCE</scope>
    <source>
        <strain evidence="1">CBHHK067</strain>
    </source>
</reference>
<dbReference type="GO" id="GO:0005829">
    <property type="term" value="C:cytosol"/>
    <property type="evidence" value="ECO:0007669"/>
    <property type="project" value="TreeGrafter"/>
</dbReference>
<name>A0AAD7DHL0_MYCRO</name>
<dbReference type="AlphaFoldDB" id="A0AAD7DHL0"/>
<sequence length="459" mass="49476">MTQSPTANYHGVLLAVAVVGHSDDTFLDVATAADAGFDYLFANQIGLVRTAFEADSTPFHLLGLGVCAFLEAALGMESGRQTVYLSKLAGKGEAKGDGGGRFAAGLEWEILNADSVVLLGLTHALSESCIGYFQCMYALNTAHGKFTKLWKAVFPSGLEGYASQNPTPVVSRSANVERLAAGGRRAGALGRLAVVFVPELGVVLPCALDLRVQVDFWAADKERAGARKKYERQRAPEGPVEEMIVAGTVFAFGLFNLVFSLLPKVQTLVDLFGFKHDRALALRALEVSFSFAPWLTTSAFEARCIFLFASLRAPRASACPSLWRAFRIAPAATSTPRSSSFCRVRRVPPSSVWVGFGVRSYAQGSRAGTAALSVGAFMAPRHVECGGFAFNNARSRLAILHLGFWKPYGSLTSLPPPLVPDFTPGLPRRAESARCRNPVIAFARYTRVGTKLSLMWLRV</sequence>
<dbReference type="Proteomes" id="UP001221757">
    <property type="component" value="Unassembled WGS sequence"/>
</dbReference>
<dbReference type="PANTHER" id="PTHR31859">
    <property type="entry name" value="TETRATRICOPEPTIDE REPEAT PROTEIN 39 FAMILY MEMBER"/>
    <property type="match status" value="1"/>
</dbReference>
<dbReference type="GO" id="GO:0005634">
    <property type="term" value="C:nucleus"/>
    <property type="evidence" value="ECO:0007669"/>
    <property type="project" value="TreeGrafter"/>
</dbReference>
<dbReference type="PANTHER" id="PTHR31859:SF1">
    <property type="entry name" value="TETRATRICOPEPTIDE REPEAT PROTEIN 39C"/>
    <property type="match status" value="1"/>
</dbReference>
<dbReference type="Pfam" id="PF10300">
    <property type="entry name" value="Iml2-TPR_39"/>
    <property type="match status" value="1"/>
</dbReference>
<accession>A0AAD7DHL0</accession>
<protein>
    <submittedName>
        <fullName evidence="1">Uncharacterized protein</fullName>
    </submittedName>
</protein>
<comment type="caution">
    <text evidence="1">The sequence shown here is derived from an EMBL/GenBank/DDBJ whole genome shotgun (WGS) entry which is preliminary data.</text>
</comment>
<evidence type="ECO:0000313" key="1">
    <source>
        <dbReference type="EMBL" id="KAJ7691441.1"/>
    </source>
</evidence>
<dbReference type="GO" id="GO:0005741">
    <property type="term" value="C:mitochondrial outer membrane"/>
    <property type="evidence" value="ECO:0007669"/>
    <property type="project" value="TreeGrafter"/>
</dbReference>
<dbReference type="InterPro" id="IPR019412">
    <property type="entry name" value="IML2/TPR_39"/>
</dbReference>
<keyword evidence="2" id="KW-1185">Reference proteome</keyword>
<organism evidence="1 2">
    <name type="scientific">Mycena rosella</name>
    <name type="common">Pink bonnet</name>
    <name type="synonym">Agaricus rosellus</name>
    <dbReference type="NCBI Taxonomy" id="1033263"/>
    <lineage>
        <taxon>Eukaryota</taxon>
        <taxon>Fungi</taxon>
        <taxon>Dikarya</taxon>
        <taxon>Basidiomycota</taxon>
        <taxon>Agaricomycotina</taxon>
        <taxon>Agaricomycetes</taxon>
        <taxon>Agaricomycetidae</taxon>
        <taxon>Agaricales</taxon>
        <taxon>Marasmiineae</taxon>
        <taxon>Mycenaceae</taxon>
        <taxon>Mycena</taxon>
    </lineage>
</organism>